<sequence>MFFGMGLLEVLAVLIIAIVVLGPEKLPKAVSELSGLIRKIRSFSSNAQADIRRELGPEFTDLHLRDLHPKALVEQALLKADEESDLREIATAFDFEEPLSDTESRQGPSFEKTAKPEPTFTHEAQTLSGAGDQPRT</sequence>
<comment type="caution">
    <text evidence="1">The sequence shown here is derived from an EMBL/GenBank/DDBJ whole genome shotgun (WGS) entry which is preliminary data.</text>
</comment>
<keyword evidence="2" id="KW-1185">Reference proteome</keyword>
<accession>A0ACC6QUT2</accession>
<proteinExistence type="predicted"/>
<dbReference type="EMBL" id="JBBKAI010000003">
    <property type="protein sequence ID" value="MEJ8662263.1"/>
    <property type="molecule type" value="Genomic_DNA"/>
</dbReference>
<dbReference type="Proteomes" id="UP001375539">
    <property type="component" value="Unassembled WGS sequence"/>
</dbReference>
<reference evidence="1" key="1">
    <citation type="submission" date="2024-03" db="EMBL/GenBank/DDBJ databases">
        <title>Novel Streptomyces species of biotechnological and ecological value are a feature of Machair soil.</title>
        <authorList>
            <person name="Prole J.R."/>
            <person name="Goodfellow M."/>
            <person name="Allenby N."/>
            <person name="Ward A.C."/>
        </authorList>
    </citation>
    <scope>NUCLEOTIDE SEQUENCE</scope>
    <source>
        <strain evidence="1">MS1.AVA.4</strain>
    </source>
</reference>
<gene>
    <name evidence="1" type="ORF">WKI58_38385</name>
</gene>
<protein>
    <submittedName>
        <fullName evidence="1">Sec-independent protein translocase TatB</fullName>
    </submittedName>
</protein>
<organism evidence="1 2">
    <name type="scientific">Streptomyces pratisoli</name>
    <dbReference type="NCBI Taxonomy" id="3139917"/>
    <lineage>
        <taxon>Bacteria</taxon>
        <taxon>Bacillati</taxon>
        <taxon>Actinomycetota</taxon>
        <taxon>Actinomycetes</taxon>
        <taxon>Kitasatosporales</taxon>
        <taxon>Streptomycetaceae</taxon>
        <taxon>Streptomyces</taxon>
    </lineage>
</organism>
<evidence type="ECO:0000313" key="2">
    <source>
        <dbReference type="Proteomes" id="UP001375539"/>
    </source>
</evidence>
<evidence type="ECO:0000313" key="1">
    <source>
        <dbReference type="EMBL" id="MEJ8662263.1"/>
    </source>
</evidence>
<name>A0ACC6QUT2_9ACTN</name>